<evidence type="ECO:0000313" key="4">
    <source>
        <dbReference type="EMBL" id="XBT97889.1"/>
    </source>
</evidence>
<dbReference type="Gene3D" id="1.10.10.2830">
    <property type="match status" value="1"/>
</dbReference>
<gene>
    <name evidence="4" type="primary">repB</name>
    <name evidence="4" type="ORF">ABM479_34890</name>
</gene>
<dbReference type="InterPro" id="IPR011111">
    <property type="entry name" value="Plasmid_RepB"/>
</dbReference>
<sequence>MKKSILRRMAEEAENRAEAETDEPEMPVSARRHSSPVISNVGKALTHLSEDTILSLDPAKVERSPYQDRFDNDEEAEDELEALKQSIASEGQKIPVLVRPHPSKRDHYQLAYGHRRLNAIKSLMAEAERPEAVKIKAYIRELSDRQLIEEQAVENGIRENLTWIEQAMWAVQLKNAGLSHRAICPVLGLSEAAVSHLFRVTSIIPSDIIFAIGRAKAVGRPKWTTLADLLKDESKIDAVRAAIKGEGFRKADGVGRIGLAMSAAATGASSATGKPSETVDFTHAGRLFGRMKSSASGTTVAIPKAEDAFARWLAGRMPELLREYNLQGNASN</sequence>
<accession>A0AAU7S690</accession>
<dbReference type="InterPro" id="IPR003115">
    <property type="entry name" value="ParB_N"/>
</dbReference>
<dbReference type="Pfam" id="PF02195">
    <property type="entry name" value="ParB_N"/>
    <property type="match status" value="1"/>
</dbReference>
<dbReference type="PANTHER" id="PTHR33375:SF1">
    <property type="entry name" value="CHROMOSOME-PARTITIONING PROTEIN PARB-RELATED"/>
    <property type="match status" value="1"/>
</dbReference>
<dbReference type="EMBL" id="CP157964">
    <property type="protein sequence ID" value="XBT97889.1"/>
    <property type="molecule type" value="Genomic_DNA"/>
</dbReference>
<reference evidence="4" key="1">
    <citation type="submission" date="2024-06" db="EMBL/GenBank/DDBJ databases">
        <authorList>
            <person name="Li T."/>
            <person name="Gao R."/>
        </authorList>
    </citation>
    <scope>NUCLEOTIDE SEQUENCE</scope>
    <source>
        <strain evidence="4">ZPR3</strain>
        <plasmid evidence="4">unnamed4</plasmid>
    </source>
</reference>
<dbReference type="Pfam" id="PF07506">
    <property type="entry name" value="RepB"/>
    <property type="match status" value="1"/>
</dbReference>
<dbReference type="NCBIfam" id="TIGR03454">
    <property type="entry name" value="partition_RepB"/>
    <property type="match status" value="1"/>
</dbReference>
<dbReference type="InterPro" id="IPR050336">
    <property type="entry name" value="Chromosome_partition/occlusion"/>
</dbReference>
<dbReference type="InterPro" id="IPR036086">
    <property type="entry name" value="ParB/Sulfiredoxin_sf"/>
</dbReference>
<feature type="region of interest" description="Disordered" evidence="2">
    <location>
        <begin position="1"/>
        <end position="35"/>
    </location>
</feature>
<geneLocation type="plasmid" evidence="4">
    <name>unnamed4</name>
</geneLocation>
<keyword evidence="4" id="KW-0614">Plasmid</keyword>
<dbReference type="GO" id="GO:0003677">
    <property type="term" value="F:DNA binding"/>
    <property type="evidence" value="ECO:0007669"/>
    <property type="project" value="InterPro"/>
</dbReference>
<dbReference type="InterPro" id="IPR037972">
    <property type="entry name" value="RepB_N"/>
</dbReference>
<name>A0AAU7S690_9HYPH</name>
<dbReference type="AlphaFoldDB" id="A0AAU7S690"/>
<dbReference type="SUPFAM" id="SSF110849">
    <property type="entry name" value="ParB/Sulfiredoxin"/>
    <property type="match status" value="1"/>
</dbReference>
<dbReference type="GO" id="GO:0005694">
    <property type="term" value="C:chromosome"/>
    <property type="evidence" value="ECO:0007669"/>
    <property type="project" value="TreeGrafter"/>
</dbReference>
<dbReference type="PANTHER" id="PTHR33375">
    <property type="entry name" value="CHROMOSOME-PARTITIONING PROTEIN PARB-RELATED"/>
    <property type="match status" value="1"/>
</dbReference>
<dbReference type="SMART" id="SM00470">
    <property type="entry name" value="ParB"/>
    <property type="match status" value="1"/>
</dbReference>
<evidence type="ECO:0000256" key="1">
    <source>
        <dbReference type="ARBA" id="ARBA00006295"/>
    </source>
</evidence>
<dbReference type="SUPFAM" id="SSF109709">
    <property type="entry name" value="KorB DNA-binding domain-like"/>
    <property type="match status" value="1"/>
</dbReference>
<feature type="compositionally biased region" description="Basic and acidic residues" evidence="2">
    <location>
        <begin position="8"/>
        <end position="19"/>
    </location>
</feature>
<evidence type="ECO:0000259" key="3">
    <source>
        <dbReference type="SMART" id="SM00470"/>
    </source>
</evidence>
<protein>
    <submittedName>
        <fullName evidence="4">Plasmid partitioning protein RepB</fullName>
    </submittedName>
</protein>
<dbReference type="NCBIfam" id="TIGR00180">
    <property type="entry name" value="parB_part"/>
    <property type="match status" value="1"/>
</dbReference>
<dbReference type="CDD" id="cd16405">
    <property type="entry name" value="RepB_like_N"/>
    <property type="match status" value="1"/>
</dbReference>
<organism evidence="4">
    <name type="scientific">Rhizobium sp. ZPR3</name>
    <dbReference type="NCBI Taxonomy" id="3158967"/>
    <lineage>
        <taxon>Bacteria</taxon>
        <taxon>Pseudomonadati</taxon>
        <taxon>Pseudomonadota</taxon>
        <taxon>Alphaproteobacteria</taxon>
        <taxon>Hyphomicrobiales</taxon>
        <taxon>Rhizobiaceae</taxon>
        <taxon>Rhizobium/Agrobacterium group</taxon>
        <taxon>Rhizobium</taxon>
    </lineage>
</organism>
<evidence type="ECO:0000256" key="2">
    <source>
        <dbReference type="SAM" id="MobiDB-lite"/>
    </source>
</evidence>
<dbReference type="InterPro" id="IPR017819">
    <property type="entry name" value="Plasmid_partition_RepB"/>
</dbReference>
<comment type="similarity">
    <text evidence="1">Belongs to the ParB family.</text>
</comment>
<dbReference type="Gene3D" id="3.90.1530.30">
    <property type="match status" value="1"/>
</dbReference>
<dbReference type="RefSeq" id="WP_349963148.1">
    <property type="nucleotide sequence ID" value="NZ_CP157964.1"/>
</dbReference>
<feature type="domain" description="ParB-like N-terminal" evidence="3">
    <location>
        <begin position="54"/>
        <end position="161"/>
    </location>
</feature>
<proteinExistence type="inferred from homology"/>
<dbReference type="InterPro" id="IPR004437">
    <property type="entry name" value="ParB/RepB/Spo0J"/>
</dbReference>
<dbReference type="GO" id="GO:0007059">
    <property type="term" value="P:chromosome segregation"/>
    <property type="evidence" value="ECO:0007669"/>
    <property type="project" value="TreeGrafter"/>
</dbReference>